<evidence type="ECO:0000313" key="7">
    <source>
        <dbReference type="EMBL" id="MFC6147725.1"/>
    </source>
</evidence>
<evidence type="ECO:0000313" key="8">
    <source>
        <dbReference type="Proteomes" id="UP001596244"/>
    </source>
</evidence>
<dbReference type="EMBL" id="JBHSQE010000010">
    <property type="protein sequence ID" value="MFC6147725.1"/>
    <property type="molecule type" value="Genomic_DNA"/>
</dbReference>
<dbReference type="RefSeq" id="WP_377002368.1">
    <property type="nucleotide sequence ID" value="NZ_JBHSQE010000010.1"/>
</dbReference>
<evidence type="ECO:0000256" key="5">
    <source>
        <dbReference type="ARBA" id="ARBA00023136"/>
    </source>
</evidence>
<evidence type="ECO:0000256" key="1">
    <source>
        <dbReference type="ARBA" id="ARBA00004651"/>
    </source>
</evidence>
<reference evidence="8" key="1">
    <citation type="journal article" date="2019" name="Int. J. Syst. Evol. Microbiol.">
        <title>The Global Catalogue of Microorganisms (GCM) 10K type strain sequencing project: providing services to taxonomists for standard genome sequencing and annotation.</title>
        <authorList>
            <consortium name="The Broad Institute Genomics Platform"/>
            <consortium name="The Broad Institute Genome Sequencing Center for Infectious Disease"/>
            <person name="Wu L."/>
            <person name="Ma J."/>
        </authorList>
    </citation>
    <scope>NUCLEOTIDE SEQUENCE [LARGE SCALE GENOMIC DNA]</scope>
    <source>
        <strain evidence="8">CCUG 51943</strain>
    </source>
</reference>
<proteinExistence type="predicted"/>
<comment type="subcellular location">
    <subcellularLocation>
        <location evidence="1">Cell membrane</location>
        <topology evidence="1">Multi-pass membrane protein</topology>
    </subcellularLocation>
</comment>
<keyword evidence="2" id="KW-1003">Cell membrane</keyword>
<evidence type="ECO:0000256" key="2">
    <source>
        <dbReference type="ARBA" id="ARBA00022475"/>
    </source>
</evidence>
<dbReference type="PANTHER" id="PTHR30086:SF20">
    <property type="entry name" value="ARGININE EXPORTER PROTEIN ARGO-RELATED"/>
    <property type="match status" value="1"/>
</dbReference>
<keyword evidence="4 6" id="KW-1133">Transmembrane helix</keyword>
<accession>A0ABW1QHN4</accession>
<dbReference type="PANTHER" id="PTHR30086">
    <property type="entry name" value="ARGININE EXPORTER PROTEIN ARGO"/>
    <property type="match status" value="1"/>
</dbReference>
<comment type="caution">
    <text evidence="7">The sequence shown here is derived from an EMBL/GenBank/DDBJ whole genome shotgun (WGS) entry which is preliminary data.</text>
</comment>
<dbReference type="Proteomes" id="UP001596244">
    <property type="component" value="Unassembled WGS sequence"/>
</dbReference>
<feature type="transmembrane region" description="Helical" evidence="6">
    <location>
        <begin position="164"/>
        <end position="187"/>
    </location>
</feature>
<name>A0ABW1QHN4_9CORY</name>
<dbReference type="Pfam" id="PF01810">
    <property type="entry name" value="LysE"/>
    <property type="match status" value="1"/>
</dbReference>
<sequence>MNMTDLLGFSALSLLLILTPGPDWAFVIGQALRRRPLIRALSGIGLGYLGLTVVVAGGLGALVARHPVLLTVVTLAGVGVLLVLGWQMLRAAYAGPVTVEVQSTAPEPRGGGSGGGGGVATLTRPSAVTTGAAVSGLNPKGLLLFVALLPQFIGEGGWPAWSQMFVLGLVFIVSALAVYALLGIFAGRVLAGSARASRLLTGVAGAAMLCVAAGMAAQHFLSI</sequence>
<keyword evidence="5 6" id="KW-0472">Membrane</keyword>
<evidence type="ECO:0000256" key="3">
    <source>
        <dbReference type="ARBA" id="ARBA00022692"/>
    </source>
</evidence>
<protein>
    <submittedName>
        <fullName evidence="7">LysE family translocator</fullName>
    </submittedName>
</protein>
<dbReference type="InterPro" id="IPR001123">
    <property type="entry name" value="LeuE-type"/>
</dbReference>
<evidence type="ECO:0000256" key="4">
    <source>
        <dbReference type="ARBA" id="ARBA00022989"/>
    </source>
</evidence>
<feature type="transmembrane region" description="Helical" evidence="6">
    <location>
        <begin position="69"/>
        <end position="89"/>
    </location>
</feature>
<organism evidence="7 8">
    <name type="scientific">Corynebacterium nasicanis</name>
    <dbReference type="NCBI Taxonomy" id="1448267"/>
    <lineage>
        <taxon>Bacteria</taxon>
        <taxon>Bacillati</taxon>
        <taxon>Actinomycetota</taxon>
        <taxon>Actinomycetes</taxon>
        <taxon>Mycobacteriales</taxon>
        <taxon>Corynebacteriaceae</taxon>
        <taxon>Corynebacterium</taxon>
    </lineage>
</organism>
<evidence type="ECO:0000256" key="6">
    <source>
        <dbReference type="SAM" id="Phobius"/>
    </source>
</evidence>
<keyword evidence="3 6" id="KW-0812">Transmembrane</keyword>
<keyword evidence="8" id="KW-1185">Reference proteome</keyword>
<gene>
    <name evidence="7" type="ORF">ACFPUZ_13035</name>
</gene>
<feature type="transmembrane region" description="Helical" evidence="6">
    <location>
        <begin position="41"/>
        <end position="62"/>
    </location>
</feature>
<feature type="transmembrane region" description="Helical" evidence="6">
    <location>
        <begin position="199"/>
        <end position="221"/>
    </location>
</feature>